<organism evidence="2 3">
    <name type="scientific">Flavihumibacter solisilvae</name>
    <dbReference type="NCBI Taxonomy" id="1349421"/>
    <lineage>
        <taxon>Bacteria</taxon>
        <taxon>Pseudomonadati</taxon>
        <taxon>Bacteroidota</taxon>
        <taxon>Chitinophagia</taxon>
        <taxon>Chitinophagales</taxon>
        <taxon>Chitinophagaceae</taxon>
        <taxon>Flavihumibacter</taxon>
    </lineage>
</organism>
<dbReference type="Pfam" id="PF13302">
    <property type="entry name" value="Acetyltransf_3"/>
    <property type="match status" value="1"/>
</dbReference>
<dbReference type="PANTHER" id="PTHR43792">
    <property type="entry name" value="GNAT FAMILY, PUTATIVE (AFU_ORTHOLOGUE AFUA_3G00765)-RELATED-RELATED"/>
    <property type="match status" value="1"/>
</dbReference>
<dbReference type="PANTHER" id="PTHR43792:SF1">
    <property type="entry name" value="N-ACETYLTRANSFERASE DOMAIN-CONTAINING PROTEIN"/>
    <property type="match status" value="1"/>
</dbReference>
<dbReference type="GO" id="GO:0016747">
    <property type="term" value="F:acyltransferase activity, transferring groups other than amino-acyl groups"/>
    <property type="evidence" value="ECO:0007669"/>
    <property type="project" value="InterPro"/>
</dbReference>
<comment type="caution">
    <text evidence="2">The sequence shown here is derived from an EMBL/GenBank/DDBJ whole genome shotgun (WGS) entry which is preliminary data.</text>
</comment>
<dbReference type="EMBL" id="JSVC01000009">
    <property type="protein sequence ID" value="KIC94927.1"/>
    <property type="molecule type" value="Genomic_DNA"/>
</dbReference>
<dbReference type="STRING" id="1349421.OI18_08470"/>
<reference evidence="2 3" key="1">
    <citation type="submission" date="2014-11" db="EMBL/GenBank/DDBJ databases">
        <title>Genome sequence of Flavihumibacter solisilvae 3-3.</title>
        <authorList>
            <person name="Zhou G."/>
            <person name="Li M."/>
            <person name="Wang G."/>
        </authorList>
    </citation>
    <scope>NUCLEOTIDE SEQUENCE [LARGE SCALE GENOMIC DNA]</scope>
    <source>
        <strain evidence="2 3">3-3</strain>
    </source>
</reference>
<feature type="domain" description="N-acetyltransferase" evidence="1">
    <location>
        <begin position="9"/>
        <end position="167"/>
    </location>
</feature>
<sequence>MKVLQTERLVLSQLSTKDAAFLLELLNSPGWLKYIGDRGVKTIEDAEKYVQDGPMKSYRENGFGINRVSLKKDGTVLGICGLIKREQLEDVDIGFAFLPSFAGQGYAYEAASAILAFGREQLGLQKIVAITTQDNDASIKLVLKLGLRFSKLIDWPGEERPLMLFTT</sequence>
<dbReference type="InterPro" id="IPR000182">
    <property type="entry name" value="GNAT_dom"/>
</dbReference>
<protein>
    <recommendedName>
        <fullName evidence="1">N-acetyltransferase domain-containing protein</fullName>
    </recommendedName>
</protein>
<dbReference type="InterPro" id="IPR051531">
    <property type="entry name" value="N-acetyltransferase"/>
</dbReference>
<dbReference type="InterPro" id="IPR016181">
    <property type="entry name" value="Acyl_CoA_acyltransferase"/>
</dbReference>
<dbReference type="PROSITE" id="PS51186">
    <property type="entry name" value="GNAT"/>
    <property type="match status" value="1"/>
</dbReference>
<evidence type="ECO:0000313" key="3">
    <source>
        <dbReference type="Proteomes" id="UP000031408"/>
    </source>
</evidence>
<dbReference type="OrthoDB" id="9798081at2"/>
<accession>A0A0C1L496</accession>
<dbReference type="Proteomes" id="UP000031408">
    <property type="component" value="Unassembled WGS sequence"/>
</dbReference>
<dbReference type="AlphaFoldDB" id="A0A0C1L496"/>
<keyword evidence="3" id="KW-1185">Reference proteome</keyword>
<proteinExistence type="predicted"/>
<gene>
    <name evidence="2" type="ORF">OI18_08470</name>
</gene>
<dbReference type="SUPFAM" id="SSF55729">
    <property type="entry name" value="Acyl-CoA N-acyltransferases (Nat)"/>
    <property type="match status" value="1"/>
</dbReference>
<evidence type="ECO:0000259" key="1">
    <source>
        <dbReference type="PROSITE" id="PS51186"/>
    </source>
</evidence>
<name>A0A0C1L496_9BACT</name>
<dbReference type="Gene3D" id="3.40.630.30">
    <property type="match status" value="1"/>
</dbReference>
<evidence type="ECO:0000313" key="2">
    <source>
        <dbReference type="EMBL" id="KIC94927.1"/>
    </source>
</evidence>